<organism evidence="2 3">
    <name type="scientific">Gemmata massiliana</name>
    <dbReference type="NCBI Taxonomy" id="1210884"/>
    <lineage>
        <taxon>Bacteria</taxon>
        <taxon>Pseudomonadati</taxon>
        <taxon>Planctomycetota</taxon>
        <taxon>Planctomycetia</taxon>
        <taxon>Gemmatales</taxon>
        <taxon>Gemmataceae</taxon>
        <taxon>Gemmata</taxon>
    </lineage>
</organism>
<evidence type="ECO:0008006" key="4">
    <source>
        <dbReference type="Google" id="ProtNLM"/>
    </source>
</evidence>
<reference evidence="2 3" key="1">
    <citation type="submission" date="2019-05" db="EMBL/GenBank/DDBJ databases">
        <authorList>
            <consortium name="Science for Life Laboratories"/>
        </authorList>
    </citation>
    <scope>NUCLEOTIDE SEQUENCE [LARGE SCALE GENOMIC DNA]</scope>
    <source>
        <strain evidence="2">Soil9</strain>
    </source>
</reference>
<dbReference type="Proteomes" id="UP000464178">
    <property type="component" value="Chromosome"/>
</dbReference>
<name>A0A6P2D423_9BACT</name>
<evidence type="ECO:0000313" key="3">
    <source>
        <dbReference type="Proteomes" id="UP000464178"/>
    </source>
</evidence>
<sequence>MAIRILLLTGWMLLGLGAAVAHWFGPGVDGRKFDAVALHVSAAEKAAAAEDYTEAVEEYDAALKELPEGRTAEGRKLRLEKAKAQMLAQQLTEAHDDLRALVDEMSADLAADAKVLADARSAQANSQYYSTWLMRLEGLGRDEWEPEIESARQTYRLLVEGATKRGDTAAAAKHREDLEASIRLARMELSELQGLNLPKQCKGCCSCKGRKPSKAKVPAKQNDVRGAGGAPPIDDSGH</sequence>
<gene>
    <name evidence="2" type="ORF">SOIL9_25390</name>
</gene>
<feature type="region of interest" description="Disordered" evidence="1">
    <location>
        <begin position="208"/>
        <end position="238"/>
    </location>
</feature>
<dbReference type="AlphaFoldDB" id="A0A6P2D423"/>
<evidence type="ECO:0000256" key="1">
    <source>
        <dbReference type="SAM" id="MobiDB-lite"/>
    </source>
</evidence>
<accession>A0A6P2D423</accession>
<keyword evidence="3" id="KW-1185">Reference proteome</keyword>
<dbReference type="RefSeq" id="WP_162669626.1">
    <property type="nucleotide sequence ID" value="NZ_LR593886.1"/>
</dbReference>
<dbReference type="KEGG" id="gms:SOIL9_25390"/>
<dbReference type="EMBL" id="LR593886">
    <property type="protein sequence ID" value="VTR95175.1"/>
    <property type="molecule type" value="Genomic_DNA"/>
</dbReference>
<protein>
    <recommendedName>
        <fullName evidence="4">Tetratricopeptide repeat protein</fullName>
    </recommendedName>
</protein>
<evidence type="ECO:0000313" key="2">
    <source>
        <dbReference type="EMBL" id="VTR95175.1"/>
    </source>
</evidence>
<proteinExistence type="predicted"/>